<gene>
    <name evidence="2" type="ORF">NA57DRAFT_77498</name>
</gene>
<evidence type="ECO:0000313" key="3">
    <source>
        <dbReference type="Proteomes" id="UP000799772"/>
    </source>
</evidence>
<dbReference type="EMBL" id="ML978128">
    <property type="protein sequence ID" value="KAF2097244.1"/>
    <property type="molecule type" value="Genomic_DNA"/>
</dbReference>
<evidence type="ECO:0000259" key="1">
    <source>
        <dbReference type="Pfam" id="PF06985"/>
    </source>
</evidence>
<protein>
    <recommendedName>
        <fullName evidence="1">Heterokaryon incompatibility domain-containing protein</fullName>
    </recommendedName>
</protein>
<feature type="domain" description="Heterokaryon incompatibility" evidence="1">
    <location>
        <begin position="78"/>
        <end position="240"/>
    </location>
</feature>
<dbReference type="InterPro" id="IPR052895">
    <property type="entry name" value="HetReg/Transcr_Mod"/>
</dbReference>
<keyword evidence="3" id="KW-1185">Reference proteome</keyword>
<sequence>MSGTDSCGEVIRKNFKYCPLQGQKNIRLVEITFETAKVLTRYHVLLPQHDKSRGDVSPCRKFNLIEASLDEPESVPVYTALSYAWGDRTDNVIIEIDSHPLGISRNLADALDNVIEKVVETSQYLWVDQISINQQDQAERSSQVRYMSYIYEKSASVCVWLGNTFQDHTIAIDILSAWKSYVGGIERPSRGPFRFILNQVSGDQEALAKVISIISSDREWNAINKLSQSLWWERAWVVQEATGPAPTYCMCGRAWIPFPDLIGSLMLARLVSQMPAYFFKSVKTRRAYCMLMMADLRAHRELRLLDALQFLRTFSCTDPRDKVYAILGLVDKNEDIIVPDYSNPLSQVYTDVVRYCIAVYPPLHRLNFLAYVSGSSESTAVATWPSFVPNWNGFSDFDIFKKSKQEYKIDDRLYSASLDSTSNISLEGSTLTVDAFEVDTVSEIESLCPSENDVDAALKAWKPKDPNSPYRSGGTNHEAYLHTLVGDVLRTPNFGLVRGAYFQNELLKRDSVENFTADEIQSAHHMRVSLACNIVYRRFFRTKTGFMGIGPASMQVGDKVFGFLGGQMLYIVRCRLSDSESLHPSLDNTFVGECYVEGLMDGQGVCYSAQGSILSRRLSLL</sequence>
<dbReference type="Proteomes" id="UP000799772">
    <property type="component" value="Unassembled WGS sequence"/>
</dbReference>
<dbReference type="AlphaFoldDB" id="A0A9P4IAQ8"/>
<name>A0A9P4IAQ8_9PEZI</name>
<dbReference type="OrthoDB" id="5416609at2759"/>
<dbReference type="Pfam" id="PF06985">
    <property type="entry name" value="HET"/>
    <property type="match status" value="1"/>
</dbReference>
<proteinExistence type="predicted"/>
<accession>A0A9P4IAQ8</accession>
<comment type="caution">
    <text evidence="2">The sequence shown here is derived from an EMBL/GenBank/DDBJ whole genome shotgun (WGS) entry which is preliminary data.</text>
</comment>
<reference evidence="2" key="1">
    <citation type="journal article" date="2020" name="Stud. Mycol.">
        <title>101 Dothideomycetes genomes: a test case for predicting lifestyles and emergence of pathogens.</title>
        <authorList>
            <person name="Haridas S."/>
            <person name="Albert R."/>
            <person name="Binder M."/>
            <person name="Bloem J."/>
            <person name="Labutti K."/>
            <person name="Salamov A."/>
            <person name="Andreopoulos B."/>
            <person name="Baker S."/>
            <person name="Barry K."/>
            <person name="Bills G."/>
            <person name="Bluhm B."/>
            <person name="Cannon C."/>
            <person name="Castanera R."/>
            <person name="Culley D."/>
            <person name="Daum C."/>
            <person name="Ezra D."/>
            <person name="Gonzalez J."/>
            <person name="Henrissat B."/>
            <person name="Kuo A."/>
            <person name="Liang C."/>
            <person name="Lipzen A."/>
            <person name="Lutzoni F."/>
            <person name="Magnuson J."/>
            <person name="Mondo S."/>
            <person name="Nolan M."/>
            <person name="Ohm R."/>
            <person name="Pangilinan J."/>
            <person name="Park H.-J."/>
            <person name="Ramirez L."/>
            <person name="Alfaro M."/>
            <person name="Sun H."/>
            <person name="Tritt A."/>
            <person name="Yoshinaga Y."/>
            <person name="Zwiers L.-H."/>
            <person name="Turgeon B."/>
            <person name="Goodwin S."/>
            <person name="Spatafora J."/>
            <person name="Crous P."/>
            <person name="Grigoriev I."/>
        </authorList>
    </citation>
    <scope>NUCLEOTIDE SEQUENCE</scope>
    <source>
        <strain evidence="2">CBS 133067</strain>
    </source>
</reference>
<dbReference type="InterPro" id="IPR010730">
    <property type="entry name" value="HET"/>
</dbReference>
<evidence type="ECO:0000313" key="2">
    <source>
        <dbReference type="EMBL" id="KAF2097244.1"/>
    </source>
</evidence>
<organism evidence="2 3">
    <name type="scientific">Rhizodiscina lignyota</name>
    <dbReference type="NCBI Taxonomy" id="1504668"/>
    <lineage>
        <taxon>Eukaryota</taxon>
        <taxon>Fungi</taxon>
        <taxon>Dikarya</taxon>
        <taxon>Ascomycota</taxon>
        <taxon>Pezizomycotina</taxon>
        <taxon>Dothideomycetes</taxon>
        <taxon>Pleosporomycetidae</taxon>
        <taxon>Aulographales</taxon>
        <taxon>Rhizodiscinaceae</taxon>
        <taxon>Rhizodiscina</taxon>
    </lineage>
</organism>
<dbReference type="PANTHER" id="PTHR24148:SF64">
    <property type="entry name" value="HETEROKARYON INCOMPATIBILITY DOMAIN-CONTAINING PROTEIN"/>
    <property type="match status" value="1"/>
</dbReference>
<dbReference type="Pfam" id="PF26639">
    <property type="entry name" value="Het-6_barrel"/>
    <property type="match status" value="1"/>
</dbReference>
<dbReference type="PANTHER" id="PTHR24148">
    <property type="entry name" value="ANKYRIN REPEAT DOMAIN-CONTAINING PROTEIN 39 HOMOLOG-RELATED"/>
    <property type="match status" value="1"/>
</dbReference>